<proteinExistence type="predicted"/>
<dbReference type="Proteomes" id="UP000254633">
    <property type="component" value="Unassembled WGS sequence"/>
</dbReference>
<gene>
    <name evidence="2" type="ORF">NCTC10060_00166</name>
</gene>
<evidence type="ECO:0000256" key="1">
    <source>
        <dbReference type="SAM" id="MobiDB-lite"/>
    </source>
</evidence>
<dbReference type="RefSeq" id="WP_170245747.1">
    <property type="nucleotide sequence ID" value="NZ_DACWWF010000005.1"/>
</dbReference>
<accession>A0A379TRY5</accession>
<evidence type="ECO:0000313" key="3">
    <source>
        <dbReference type="Proteomes" id="UP000254633"/>
    </source>
</evidence>
<sequence length="51" mass="5629">MSNKQDDHAPGGFSEEPKGFVTVTYDKKETNSKQSEKSSESSPKPSQSPKR</sequence>
<organism evidence="2 3">
    <name type="scientific">Salmonella diarizonae</name>
    <dbReference type="NCBI Taxonomy" id="59204"/>
    <lineage>
        <taxon>Bacteria</taxon>
        <taxon>Pseudomonadati</taxon>
        <taxon>Pseudomonadota</taxon>
        <taxon>Gammaproteobacteria</taxon>
        <taxon>Enterobacterales</taxon>
        <taxon>Enterobacteriaceae</taxon>
        <taxon>Salmonella</taxon>
    </lineage>
</organism>
<dbReference type="EMBL" id="UGXH01000003">
    <property type="protein sequence ID" value="SUG53133.1"/>
    <property type="molecule type" value="Genomic_DNA"/>
</dbReference>
<name>A0A379TRY5_SALDZ</name>
<dbReference type="AlphaFoldDB" id="A0A379TRY5"/>
<feature type="compositionally biased region" description="Basic and acidic residues" evidence="1">
    <location>
        <begin position="25"/>
        <end position="39"/>
    </location>
</feature>
<evidence type="ECO:0000313" key="2">
    <source>
        <dbReference type="EMBL" id="SUG53133.1"/>
    </source>
</evidence>
<feature type="region of interest" description="Disordered" evidence="1">
    <location>
        <begin position="1"/>
        <end position="51"/>
    </location>
</feature>
<protein>
    <submittedName>
        <fullName evidence="2">Uncharacterized protein</fullName>
    </submittedName>
</protein>
<feature type="compositionally biased region" description="Low complexity" evidence="1">
    <location>
        <begin position="40"/>
        <end position="51"/>
    </location>
</feature>
<reference evidence="2 3" key="1">
    <citation type="submission" date="2018-06" db="EMBL/GenBank/DDBJ databases">
        <authorList>
            <consortium name="Pathogen Informatics"/>
            <person name="Doyle S."/>
        </authorList>
    </citation>
    <scope>NUCLEOTIDE SEQUENCE [LARGE SCALE GENOMIC DNA]</scope>
    <source>
        <strain evidence="2 3">NCTC10060</strain>
    </source>
</reference>